<feature type="compositionally biased region" description="Low complexity" evidence="1">
    <location>
        <begin position="1"/>
        <end position="19"/>
    </location>
</feature>
<evidence type="ECO:0000256" key="1">
    <source>
        <dbReference type="SAM" id="MobiDB-lite"/>
    </source>
</evidence>
<accession>A0A975GRU4</accession>
<reference evidence="2" key="1">
    <citation type="journal article" date="2021" name="Microb. Physiol.">
        <title>Proteogenomic Insights into the Physiology of Marine, Sulfate-Reducing, Filamentous Desulfonema limicola and Desulfonema magnum.</title>
        <authorList>
            <person name="Schnaars V."/>
            <person name="Wohlbrand L."/>
            <person name="Scheve S."/>
            <person name="Hinrichs C."/>
            <person name="Reinhardt R."/>
            <person name="Rabus R."/>
        </authorList>
    </citation>
    <scope>NUCLEOTIDE SEQUENCE</scope>
    <source>
        <strain evidence="2">4be13</strain>
    </source>
</reference>
<evidence type="ECO:0000313" key="3">
    <source>
        <dbReference type="Proteomes" id="UP000663722"/>
    </source>
</evidence>
<organism evidence="2 3">
    <name type="scientific">Desulfonema magnum</name>
    <dbReference type="NCBI Taxonomy" id="45655"/>
    <lineage>
        <taxon>Bacteria</taxon>
        <taxon>Pseudomonadati</taxon>
        <taxon>Thermodesulfobacteriota</taxon>
        <taxon>Desulfobacteria</taxon>
        <taxon>Desulfobacterales</taxon>
        <taxon>Desulfococcaceae</taxon>
        <taxon>Desulfonema</taxon>
    </lineage>
</organism>
<dbReference type="EMBL" id="CP061800">
    <property type="protein sequence ID" value="QTA91394.1"/>
    <property type="molecule type" value="Genomic_DNA"/>
</dbReference>
<gene>
    <name evidence="2" type="ORF">dnm_074610</name>
</gene>
<dbReference type="Proteomes" id="UP000663722">
    <property type="component" value="Chromosome"/>
</dbReference>
<dbReference type="KEGG" id="dmm:dnm_074610"/>
<keyword evidence="3" id="KW-1185">Reference proteome</keyword>
<name>A0A975GRU4_9BACT</name>
<protein>
    <submittedName>
        <fullName evidence="2">Uncharacterized protein</fullName>
    </submittedName>
</protein>
<sequence>MKSNALASSSLSSPKAFSSETKGGAENVSASPRQARKDAQASTRQTALQEARRPEPAAFSEMF</sequence>
<evidence type="ECO:0000313" key="2">
    <source>
        <dbReference type="EMBL" id="QTA91394.1"/>
    </source>
</evidence>
<dbReference type="AlphaFoldDB" id="A0A975GRU4"/>
<feature type="region of interest" description="Disordered" evidence="1">
    <location>
        <begin position="1"/>
        <end position="63"/>
    </location>
</feature>
<proteinExistence type="predicted"/>